<accession>A0AA36AH90</accession>
<proteinExistence type="predicted"/>
<evidence type="ECO:0000313" key="1">
    <source>
        <dbReference type="EMBL" id="CAI9716116.1"/>
    </source>
</evidence>
<evidence type="ECO:0000313" key="2">
    <source>
        <dbReference type="Proteomes" id="UP001162480"/>
    </source>
</evidence>
<organism evidence="1 2">
    <name type="scientific">Octopus vulgaris</name>
    <name type="common">Common octopus</name>
    <dbReference type="NCBI Taxonomy" id="6645"/>
    <lineage>
        <taxon>Eukaryota</taxon>
        <taxon>Metazoa</taxon>
        <taxon>Spiralia</taxon>
        <taxon>Lophotrochozoa</taxon>
        <taxon>Mollusca</taxon>
        <taxon>Cephalopoda</taxon>
        <taxon>Coleoidea</taxon>
        <taxon>Octopodiformes</taxon>
        <taxon>Octopoda</taxon>
        <taxon>Incirrata</taxon>
        <taxon>Octopodidae</taxon>
        <taxon>Octopus</taxon>
    </lineage>
</organism>
<keyword evidence="2" id="KW-1185">Reference proteome</keyword>
<sequence>MSHPILISKYCIHTPPQRNRQKQLQSLDGHRASTGLYSIVVRHYSKKLRYLISFNFHFKLEFCYNVNALLRTAVLYHFETFLRKSALPFRNKELKSHKVVHTQENDI</sequence>
<protein>
    <submittedName>
        <fullName evidence="1">Uncharacterized protein</fullName>
    </submittedName>
</protein>
<dbReference type="EMBL" id="OX597814">
    <property type="protein sequence ID" value="CAI9716116.1"/>
    <property type="molecule type" value="Genomic_DNA"/>
</dbReference>
<dbReference type="AlphaFoldDB" id="A0AA36AH90"/>
<name>A0AA36AH90_OCTVU</name>
<reference evidence="1" key="1">
    <citation type="submission" date="2023-08" db="EMBL/GenBank/DDBJ databases">
        <authorList>
            <person name="Alioto T."/>
            <person name="Alioto T."/>
            <person name="Gomez Garrido J."/>
        </authorList>
    </citation>
    <scope>NUCLEOTIDE SEQUENCE</scope>
</reference>
<gene>
    <name evidence="1" type="ORF">OCTVUL_1B007818</name>
</gene>
<dbReference type="Proteomes" id="UP001162480">
    <property type="component" value="Chromosome 1"/>
</dbReference>